<evidence type="ECO:0000256" key="6">
    <source>
        <dbReference type="ARBA" id="ARBA00022741"/>
    </source>
</evidence>
<sequence>MLSKNKHWLHKARVSLSRSVLPPPRSASCSRVASPASFNTSFTPASSQSLQHLICVSSCYYSTTNVTTTIPQPKIDKERMFNQLRDKYLETRRDMIAMNRPDIIDLPQMKVQFSLLENPQILTFEDLFQKLKKKLSMKQVLAVRVNREYIRDLAEFIGDDVKTVDFITFEDQDGRQLYWHSSAHLLGLAMEAYFKQDNNAENPVKLCDGPPLNEGGFFYEAYLENGRTITREDEQKLERIMMYEAKKNSKFERIEISKEDARIMFHDNKYKQEILDKIPEDEVVSVYKSGDLIDLCRGPHIARTGLIGAAKIRQTSGIYHKGDKEQEVLQRVYAITFPDSKQMKEWEQNMAERAQRDHRVVGAKQKLWMFHSAAPGNPFFLPHGTRIFTRLIDMMRREYRLRGYEEVISPQMFNKELWKTSGHWTHYRDDMFLMNEKDEHGEECMGLKPMNCPGHCLMFAHEKRSYRELPVRFADFSPLHRNELSGALTGLTRVRRFVQDDAHIFCRRDQVAKEIQDCLQFVKDVYSRFQLPLSFKLSTRPEKFMGGTELWNEAEASLRNALENLELPWEINHGDGAFYGPKIDITVKDSLDRFHQCATIQLDFQLPQQFELKYMSEDEHDARPVMIHRAILGSVERFMAVVTEHFAGKWPFWISPRQAVVIPVSPDFNDYAREVAEKILNERPDTYIDVWDHNHLRFNKKIREAQLNQYNFLLIVGEKEREGKSVAVRTREEGKQIGSLSVDKLIELFDEKTANFE</sequence>
<evidence type="ECO:0000256" key="14">
    <source>
        <dbReference type="ARBA" id="ARBA00049515"/>
    </source>
</evidence>
<evidence type="ECO:0000256" key="2">
    <source>
        <dbReference type="ARBA" id="ARBA00008226"/>
    </source>
</evidence>
<comment type="similarity">
    <text evidence="2">Belongs to the class-II aminoacyl-tRNA synthetase family.</text>
</comment>
<dbReference type="InterPro" id="IPR018163">
    <property type="entry name" value="Thr/Ala-tRNA-synth_IIc_edit"/>
</dbReference>
<dbReference type="GO" id="GO:0004829">
    <property type="term" value="F:threonine-tRNA ligase activity"/>
    <property type="evidence" value="ECO:0007669"/>
    <property type="project" value="UniProtKB-EC"/>
</dbReference>
<keyword evidence="10" id="KW-0809">Transit peptide</keyword>
<dbReference type="Gene3D" id="3.30.930.10">
    <property type="entry name" value="Bira Bifunctional Protein, Domain 2"/>
    <property type="match status" value="1"/>
</dbReference>
<keyword evidence="12" id="KW-0030">Aminoacyl-tRNA synthetase</keyword>
<dbReference type="GO" id="GO:0046872">
    <property type="term" value="F:metal ion binding"/>
    <property type="evidence" value="ECO:0007669"/>
    <property type="project" value="UniProtKB-KW"/>
</dbReference>
<dbReference type="InterPro" id="IPR002320">
    <property type="entry name" value="Thr-tRNA-ligase_IIa"/>
</dbReference>
<gene>
    <name evidence="16" type="ORF">PCOS0759_LOCUS5753</name>
</gene>
<dbReference type="SUPFAM" id="SSF55681">
    <property type="entry name" value="Class II aaRS and biotin synthetases"/>
    <property type="match status" value="1"/>
</dbReference>
<dbReference type="CDD" id="cd00860">
    <property type="entry name" value="ThrRS_anticodon"/>
    <property type="match status" value="1"/>
</dbReference>
<dbReference type="PANTHER" id="PTHR11451:SF44">
    <property type="entry name" value="THREONINE--TRNA LIGASE, CHLOROPLASTIC_MITOCHONDRIAL 2"/>
    <property type="match status" value="1"/>
</dbReference>
<dbReference type="PANTHER" id="PTHR11451">
    <property type="entry name" value="THREONINE-TRNA LIGASE"/>
    <property type="match status" value="1"/>
</dbReference>
<feature type="domain" description="Aminoacyl-transfer RNA synthetases class-II family profile" evidence="15">
    <location>
        <begin position="382"/>
        <end position="651"/>
    </location>
</feature>
<evidence type="ECO:0000256" key="11">
    <source>
        <dbReference type="ARBA" id="ARBA00023128"/>
    </source>
</evidence>
<evidence type="ECO:0000256" key="12">
    <source>
        <dbReference type="ARBA" id="ARBA00023146"/>
    </source>
</evidence>
<evidence type="ECO:0000256" key="3">
    <source>
        <dbReference type="ARBA" id="ARBA00013163"/>
    </source>
</evidence>
<dbReference type="Gene3D" id="3.40.50.800">
    <property type="entry name" value="Anticodon-binding domain"/>
    <property type="match status" value="1"/>
</dbReference>
<dbReference type="CDD" id="cd00771">
    <property type="entry name" value="ThrRS_core"/>
    <property type="match status" value="1"/>
</dbReference>
<evidence type="ECO:0000256" key="9">
    <source>
        <dbReference type="ARBA" id="ARBA00022917"/>
    </source>
</evidence>
<evidence type="ECO:0000256" key="10">
    <source>
        <dbReference type="ARBA" id="ARBA00022946"/>
    </source>
</evidence>
<keyword evidence="9" id="KW-0648">Protein biosynthesis</keyword>
<accession>A0A7S1KQU2</accession>
<dbReference type="GO" id="GO:0006435">
    <property type="term" value="P:threonyl-tRNA aminoacylation"/>
    <property type="evidence" value="ECO:0007669"/>
    <property type="project" value="InterPro"/>
</dbReference>
<dbReference type="HAMAP" id="MF_00184">
    <property type="entry name" value="Thr_tRNA_synth"/>
    <property type="match status" value="1"/>
</dbReference>
<evidence type="ECO:0000256" key="4">
    <source>
        <dbReference type="ARBA" id="ARBA00022598"/>
    </source>
</evidence>
<evidence type="ECO:0000256" key="8">
    <source>
        <dbReference type="ARBA" id="ARBA00022840"/>
    </source>
</evidence>
<comment type="subcellular location">
    <subcellularLocation>
        <location evidence="1">Mitochondrion matrix</location>
    </subcellularLocation>
</comment>
<dbReference type="InterPro" id="IPR004154">
    <property type="entry name" value="Anticodon-bd"/>
</dbReference>
<dbReference type="Pfam" id="PF00587">
    <property type="entry name" value="tRNA-synt_2b"/>
    <property type="match status" value="1"/>
</dbReference>
<dbReference type="InterPro" id="IPR047246">
    <property type="entry name" value="ThrRS_anticodon"/>
</dbReference>
<dbReference type="InterPro" id="IPR045864">
    <property type="entry name" value="aa-tRNA-synth_II/BPL/LPL"/>
</dbReference>
<keyword evidence="5" id="KW-0479">Metal-binding</keyword>
<dbReference type="InterPro" id="IPR036621">
    <property type="entry name" value="Anticodon-bd_dom_sf"/>
</dbReference>
<proteinExistence type="inferred from homology"/>
<dbReference type="SUPFAM" id="SSF52954">
    <property type="entry name" value="Class II aaRS ABD-related"/>
    <property type="match status" value="1"/>
</dbReference>
<keyword evidence="4" id="KW-0436">Ligase</keyword>
<keyword evidence="7" id="KW-0862">Zinc</keyword>
<dbReference type="Gene3D" id="3.30.980.10">
    <property type="entry name" value="Threonyl-trna Synthetase, Chain A, domain 2"/>
    <property type="match status" value="1"/>
</dbReference>
<protein>
    <recommendedName>
        <fullName evidence="3">threonine--tRNA ligase</fullName>
        <ecNumber evidence="3">6.1.1.3</ecNumber>
    </recommendedName>
    <alternativeName>
        <fullName evidence="13">Threonyl-tRNA synthetase</fullName>
    </alternativeName>
</protein>
<evidence type="ECO:0000256" key="7">
    <source>
        <dbReference type="ARBA" id="ARBA00022833"/>
    </source>
</evidence>
<name>A0A7S1KQU2_9EUKA</name>
<organism evidence="16">
    <name type="scientific">Percolomonas cosmopolitus</name>
    <dbReference type="NCBI Taxonomy" id="63605"/>
    <lineage>
        <taxon>Eukaryota</taxon>
        <taxon>Discoba</taxon>
        <taxon>Heterolobosea</taxon>
        <taxon>Tetramitia</taxon>
        <taxon>Eutetramitia</taxon>
        <taxon>Percolomonadidae</taxon>
        <taxon>Percolomonas</taxon>
    </lineage>
</organism>
<dbReference type="GO" id="GO:0005759">
    <property type="term" value="C:mitochondrial matrix"/>
    <property type="evidence" value="ECO:0007669"/>
    <property type="project" value="UniProtKB-SubCell"/>
</dbReference>
<dbReference type="EMBL" id="HBGD01006879">
    <property type="protein sequence ID" value="CAD9082513.1"/>
    <property type="molecule type" value="Transcribed_RNA"/>
</dbReference>
<reference evidence="16" key="1">
    <citation type="submission" date="2021-01" db="EMBL/GenBank/DDBJ databases">
        <authorList>
            <person name="Corre E."/>
            <person name="Pelletier E."/>
            <person name="Niang G."/>
            <person name="Scheremetjew M."/>
            <person name="Finn R."/>
            <person name="Kale V."/>
            <person name="Holt S."/>
            <person name="Cochrane G."/>
            <person name="Meng A."/>
            <person name="Brown T."/>
            <person name="Cohen L."/>
        </authorList>
    </citation>
    <scope>NUCLEOTIDE SEQUENCE</scope>
    <source>
        <strain evidence="16">WS</strain>
    </source>
</reference>
<dbReference type="FunFam" id="3.30.930.10:FF:000039">
    <property type="entry name" value="Threonyl-tRNA synthetase, mitochondrial"/>
    <property type="match status" value="1"/>
</dbReference>
<dbReference type="EC" id="6.1.1.3" evidence="3"/>
<dbReference type="InterPro" id="IPR033728">
    <property type="entry name" value="ThrRS_core"/>
</dbReference>
<dbReference type="NCBIfam" id="TIGR00418">
    <property type="entry name" value="thrS"/>
    <property type="match status" value="1"/>
</dbReference>
<comment type="catalytic activity">
    <reaction evidence="14">
        <text>tRNA(Thr) + L-threonine + ATP = L-threonyl-tRNA(Thr) + AMP + diphosphate + H(+)</text>
        <dbReference type="Rhea" id="RHEA:24624"/>
        <dbReference type="Rhea" id="RHEA-COMP:9670"/>
        <dbReference type="Rhea" id="RHEA-COMP:9704"/>
        <dbReference type="ChEBI" id="CHEBI:15378"/>
        <dbReference type="ChEBI" id="CHEBI:30616"/>
        <dbReference type="ChEBI" id="CHEBI:33019"/>
        <dbReference type="ChEBI" id="CHEBI:57926"/>
        <dbReference type="ChEBI" id="CHEBI:78442"/>
        <dbReference type="ChEBI" id="CHEBI:78534"/>
        <dbReference type="ChEBI" id="CHEBI:456215"/>
        <dbReference type="EC" id="6.1.1.3"/>
    </reaction>
</comment>
<dbReference type="PRINTS" id="PR01047">
    <property type="entry name" value="TRNASYNTHTHR"/>
</dbReference>
<keyword evidence="6" id="KW-0547">Nucleotide-binding</keyword>
<dbReference type="GO" id="GO:0005524">
    <property type="term" value="F:ATP binding"/>
    <property type="evidence" value="ECO:0007669"/>
    <property type="project" value="UniProtKB-KW"/>
</dbReference>
<dbReference type="SUPFAM" id="SSF55186">
    <property type="entry name" value="ThrRS/AlaRS common domain"/>
    <property type="match status" value="1"/>
</dbReference>
<evidence type="ECO:0000256" key="5">
    <source>
        <dbReference type="ARBA" id="ARBA00022723"/>
    </source>
</evidence>
<evidence type="ECO:0000256" key="1">
    <source>
        <dbReference type="ARBA" id="ARBA00004305"/>
    </source>
</evidence>
<evidence type="ECO:0000259" key="15">
    <source>
        <dbReference type="PROSITE" id="PS50862"/>
    </source>
</evidence>
<dbReference type="InterPro" id="IPR012947">
    <property type="entry name" value="tRNA_SAD"/>
</dbReference>
<dbReference type="AlphaFoldDB" id="A0A7S1KQU2"/>
<dbReference type="SMART" id="SM00863">
    <property type="entry name" value="tRNA_SAD"/>
    <property type="match status" value="1"/>
</dbReference>
<keyword evidence="8" id="KW-0067">ATP-binding</keyword>
<dbReference type="Pfam" id="PF07973">
    <property type="entry name" value="tRNA_SAD"/>
    <property type="match status" value="1"/>
</dbReference>
<evidence type="ECO:0000313" key="16">
    <source>
        <dbReference type="EMBL" id="CAD9082513.1"/>
    </source>
</evidence>
<dbReference type="Pfam" id="PF03129">
    <property type="entry name" value="HGTP_anticodon"/>
    <property type="match status" value="1"/>
</dbReference>
<evidence type="ECO:0000256" key="13">
    <source>
        <dbReference type="ARBA" id="ARBA00031900"/>
    </source>
</evidence>
<keyword evidence="11" id="KW-0496">Mitochondrion</keyword>
<dbReference type="InterPro" id="IPR002314">
    <property type="entry name" value="aa-tRNA-synt_IIb"/>
</dbReference>
<dbReference type="InterPro" id="IPR006195">
    <property type="entry name" value="aa-tRNA-synth_II"/>
</dbReference>
<dbReference type="FunFam" id="3.30.980.10:FF:000005">
    <property type="entry name" value="Threonyl-tRNA synthetase, mitochondrial"/>
    <property type="match status" value="1"/>
</dbReference>
<dbReference type="PROSITE" id="PS50862">
    <property type="entry name" value="AA_TRNA_LIGASE_II"/>
    <property type="match status" value="1"/>
</dbReference>